<comment type="caution">
    <text evidence="7">The sequence shown here is derived from an EMBL/GenBank/DDBJ whole genome shotgun (WGS) entry which is preliminary data.</text>
</comment>
<comment type="similarity">
    <text evidence="2">Belongs to the glycosyltransferase 28 family.</text>
</comment>
<dbReference type="SUPFAM" id="SSF53756">
    <property type="entry name" value="UDP-Glycosyltransferase/glycogen phosphorylase"/>
    <property type="match status" value="1"/>
</dbReference>
<comment type="subcellular location">
    <subcellularLocation>
        <location evidence="1">Membrane</location>
    </subcellularLocation>
</comment>
<dbReference type="EMBL" id="MJAT01000038">
    <property type="protein sequence ID" value="OEH84444.1"/>
    <property type="molecule type" value="Genomic_DNA"/>
</dbReference>
<keyword evidence="4" id="KW-0808">Transferase</keyword>
<dbReference type="STRING" id="1390249.BHU72_09505"/>
<dbReference type="GO" id="GO:0009247">
    <property type="term" value="P:glycolipid biosynthetic process"/>
    <property type="evidence" value="ECO:0007669"/>
    <property type="project" value="InterPro"/>
</dbReference>
<evidence type="ECO:0000313" key="8">
    <source>
        <dbReference type="Proteomes" id="UP000095255"/>
    </source>
</evidence>
<organism evidence="7 8">
    <name type="scientific">Desulfuribacillus stibiiarsenatis</name>
    <dbReference type="NCBI Taxonomy" id="1390249"/>
    <lineage>
        <taxon>Bacteria</taxon>
        <taxon>Bacillati</taxon>
        <taxon>Bacillota</taxon>
        <taxon>Desulfuribacillia</taxon>
        <taxon>Desulfuribacillales</taxon>
        <taxon>Desulfuribacillaceae</taxon>
        <taxon>Desulfuribacillus</taxon>
    </lineage>
</organism>
<dbReference type="GO" id="GO:0016020">
    <property type="term" value="C:membrane"/>
    <property type="evidence" value="ECO:0007669"/>
    <property type="project" value="UniProtKB-SubCell"/>
</dbReference>
<evidence type="ECO:0000256" key="1">
    <source>
        <dbReference type="ARBA" id="ARBA00004370"/>
    </source>
</evidence>
<dbReference type="InterPro" id="IPR009695">
    <property type="entry name" value="Diacylglyc_glucosyltr_N"/>
</dbReference>
<sequence>MMKRILILSEPFGSGHTMVAKAIRDLIICNKAGWKVDVLELSSLLRPAISQMISFAYLQSLKYSPSLWAKIYKKTQYTPIPAHTQFLLRHLMYARIEAVIKEHQPDVIICTHPFPAMMISKLKKSGLHVMLCTVVTDYCFHSSWVNDGVDVYLLPSDNVFQEFIQFGVSPSKLKVTGIPVQPKFLIKSNKTLVRKKLGLADMPTILCMGGGLGVGFDKELIDMILTTQNIQILFVTGRNNRLYQMIETNGYDKDYVHLFSFVENVDELMDASDLMITKPGGVTCAEALVKKLPTLLLQPLPGQEEGNLLFMNKHQYSMYTPDGGSLNRCLESFSNNPTKFLDYFHIQYNNDNQDNVLEVLGSI</sequence>
<accession>A0A1E5L2Y5</accession>
<name>A0A1E5L2Y5_9FIRM</name>
<evidence type="ECO:0000259" key="5">
    <source>
        <dbReference type="Pfam" id="PF04101"/>
    </source>
</evidence>
<evidence type="ECO:0000313" key="7">
    <source>
        <dbReference type="EMBL" id="OEH84444.1"/>
    </source>
</evidence>
<dbReference type="Pfam" id="PF04101">
    <property type="entry name" value="Glyco_tran_28_C"/>
    <property type="match status" value="1"/>
</dbReference>
<evidence type="ECO:0000259" key="6">
    <source>
        <dbReference type="Pfam" id="PF06925"/>
    </source>
</evidence>
<dbReference type="GO" id="GO:0016758">
    <property type="term" value="F:hexosyltransferase activity"/>
    <property type="evidence" value="ECO:0007669"/>
    <property type="project" value="InterPro"/>
</dbReference>
<dbReference type="Pfam" id="PF06925">
    <property type="entry name" value="MGDG_synth"/>
    <property type="match status" value="1"/>
</dbReference>
<gene>
    <name evidence="7" type="ORF">BHU72_09505</name>
</gene>
<feature type="domain" description="Diacylglycerol glucosyltransferase N-terminal" evidence="6">
    <location>
        <begin position="16"/>
        <end position="180"/>
    </location>
</feature>
<keyword evidence="8" id="KW-1185">Reference proteome</keyword>
<evidence type="ECO:0008006" key="9">
    <source>
        <dbReference type="Google" id="ProtNLM"/>
    </source>
</evidence>
<evidence type="ECO:0000256" key="4">
    <source>
        <dbReference type="ARBA" id="ARBA00022679"/>
    </source>
</evidence>
<proteinExistence type="inferred from homology"/>
<dbReference type="InterPro" id="IPR050519">
    <property type="entry name" value="Glycosyltransf_28_UgtP"/>
</dbReference>
<protein>
    <recommendedName>
        <fullName evidence="9">Galactosyldiacylglycerol synthase</fullName>
    </recommendedName>
</protein>
<evidence type="ECO:0000256" key="2">
    <source>
        <dbReference type="ARBA" id="ARBA00006962"/>
    </source>
</evidence>
<keyword evidence="3" id="KW-0328">Glycosyltransferase</keyword>
<dbReference type="Proteomes" id="UP000095255">
    <property type="component" value="Unassembled WGS sequence"/>
</dbReference>
<dbReference type="PANTHER" id="PTHR43025">
    <property type="entry name" value="MONOGALACTOSYLDIACYLGLYCEROL SYNTHASE"/>
    <property type="match status" value="1"/>
</dbReference>
<dbReference type="InterPro" id="IPR007235">
    <property type="entry name" value="Glyco_trans_28_C"/>
</dbReference>
<feature type="domain" description="Glycosyl transferase family 28 C-terminal" evidence="5">
    <location>
        <begin position="225"/>
        <end position="305"/>
    </location>
</feature>
<reference evidence="7 8" key="1">
    <citation type="submission" date="2016-09" db="EMBL/GenBank/DDBJ databases">
        <title>Desulfuribacillus arsenicus sp. nov., an obligately anaerobic, dissimilatory arsenic- and antimonate-reducing bacterium isolated from anoxic sediments.</title>
        <authorList>
            <person name="Abin C.A."/>
            <person name="Hollibaugh J.T."/>
        </authorList>
    </citation>
    <scope>NUCLEOTIDE SEQUENCE [LARGE SCALE GENOMIC DNA]</scope>
    <source>
        <strain evidence="7 8">MLFW-2</strain>
    </source>
</reference>
<dbReference type="PANTHER" id="PTHR43025:SF3">
    <property type="entry name" value="MONOGALACTOSYLDIACYLGLYCEROL SYNTHASE 1, CHLOROPLASTIC"/>
    <property type="match status" value="1"/>
</dbReference>
<dbReference type="Gene3D" id="3.40.50.2000">
    <property type="entry name" value="Glycogen Phosphorylase B"/>
    <property type="match status" value="2"/>
</dbReference>
<dbReference type="AlphaFoldDB" id="A0A1E5L2Y5"/>
<dbReference type="RefSeq" id="WP_069703157.1">
    <property type="nucleotide sequence ID" value="NZ_MJAT01000038.1"/>
</dbReference>
<evidence type="ECO:0000256" key="3">
    <source>
        <dbReference type="ARBA" id="ARBA00022676"/>
    </source>
</evidence>
<dbReference type="OrthoDB" id="9815663at2"/>